<gene>
    <name evidence="1" type="ordered locus">SSGZ1_0132</name>
</gene>
<organism evidence="1 2">
    <name type="scientific">Streptococcus suis (strain GZ1)</name>
    <dbReference type="NCBI Taxonomy" id="423211"/>
    <lineage>
        <taxon>Bacteria</taxon>
        <taxon>Bacillati</taxon>
        <taxon>Bacillota</taxon>
        <taxon>Bacilli</taxon>
        <taxon>Lactobacillales</taxon>
        <taxon>Streptococcaceae</taxon>
        <taxon>Streptococcus</taxon>
    </lineage>
</organism>
<protein>
    <recommendedName>
        <fullName evidence="3">DUF4651 domain-containing protein</fullName>
    </recommendedName>
</protein>
<evidence type="ECO:0000313" key="2">
    <source>
        <dbReference type="Proteomes" id="UP000002359"/>
    </source>
</evidence>
<dbReference type="KEGG" id="ssw:SSGZ1_0132"/>
<dbReference type="Proteomes" id="UP000002359">
    <property type="component" value="Chromosome"/>
</dbReference>
<sequence length="121" mass="13436">MVRVCLNCHKSNGIFGKNPGKYDKIVNMKKKKTALLAGLLGAGVLTASAQFYRKIQEDRKKAQALQEVRDFFADLGEIATVYVDETASTQTTLIGGVVMEAGQVFLFENTKGSIQYREEER</sequence>
<accession>D5AFI2</accession>
<dbReference type="Gene3D" id="3.10.450.400">
    <property type="entry name" value="Uncharacterised protein PF15513, DUF4651"/>
    <property type="match status" value="1"/>
</dbReference>
<evidence type="ECO:0008006" key="3">
    <source>
        <dbReference type="Google" id="ProtNLM"/>
    </source>
</evidence>
<dbReference type="Pfam" id="PF15513">
    <property type="entry name" value="DUF4651"/>
    <property type="match status" value="1"/>
</dbReference>
<dbReference type="EMBL" id="CP000837">
    <property type="protein sequence ID" value="ADE30597.1"/>
    <property type="molecule type" value="Genomic_DNA"/>
</dbReference>
<dbReference type="PATRIC" id="fig|423211.3.peg.131"/>
<dbReference type="InterPro" id="IPR028105">
    <property type="entry name" value="DUF4651"/>
</dbReference>
<name>D5AFI2_STRGZ</name>
<reference evidence="1 2" key="1">
    <citation type="journal article" date="2009" name="J. Infect. Dis.">
        <title>Clinical, experimental, and genomic differences between intermediately pathogenic, highly pathogenic, and epidemic Streptococcus suis.</title>
        <authorList>
            <person name="Ye C."/>
            <person name="Zheng H."/>
            <person name="Zhang J."/>
            <person name="Jing H."/>
            <person name="Wang L."/>
            <person name="Xiong Y."/>
            <person name="Wang W."/>
            <person name="Zhou Z."/>
            <person name="Sun Q."/>
            <person name="Luo X."/>
            <person name="Du H."/>
            <person name="Gottschalk M."/>
            <person name="Xu J."/>
        </authorList>
    </citation>
    <scope>NUCLEOTIDE SEQUENCE [LARGE SCALE GENOMIC DNA]</scope>
    <source>
        <strain evidence="1 2">GZ1</strain>
    </source>
</reference>
<evidence type="ECO:0000313" key="1">
    <source>
        <dbReference type="EMBL" id="ADE30597.1"/>
    </source>
</evidence>
<dbReference type="HOGENOM" id="CLU_153272_1_0_9"/>
<dbReference type="AlphaFoldDB" id="D5AFI2"/>
<proteinExistence type="predicted"/>